<feature type="domain" description="GRF-type" evidence="4">
    <location>
        <begin position="22"/>
        <end position="62"/>
    </location>
</feature>
<keyword evidence="3" id="KW-0862">Zinc</keyword>
<name>A0AAV0G8L3_9ASTE</name>
<dbReference type="Proteomes" id="UP001152523">
    <property type="component" value="Unassembled WGS sequence"/>
</dbReference>
<evidence type="ECO:0000256" key="1">
    <source>
        <dbReference type="ARBA" id="ARBA00022723"/>
    </source>
</evidence>
<gene>
    <name evidence="5" type="ORF">CEPIT_LOCUS41365</name>
</gene>
<keyword evidence="2" id="KW-0863">Zinc-finger</keyword>
<sequence length="135" mass="15362">MANDMSASSSSALGRKVNPYNPNCLCGAKARLCTTRDSGRQFYGCQRWKDGLGCGYFLWKDDVVAFHENNEAYLGVNGSMESTIHELERLMSVMQLDIETIKQVLESEAKEKMFWKRMWQGLLIFILAVVIVKKL</sequence>
<dbReference type="AlphaFoldDB" id="A0AAV0G8L3"/>
<evidence type="ECO:0000256" key="2">
    <source>
        <dbReference type="ARBA" id="ARBA00022771"/>
    </source>
</evidence>
<keyword evidence="1" id="KW-0479">Metal-binding</keyword>
<dbReference type="InterPro" id="IPR010666">
    <property type="entry name" value="Znf_GRF"/>
</dbReference>
<dbReference type="PANTHER" id="PTHR33248">
    <property type="entry name" value="ZINC ION-BINDING PROTEIN"/>
    <property type="match status" value="1"/>
</dbReference>
<accession>A0AAV0G8L3</accession>
<evidence type="ECO:0000313" key="5">
    <source>
        <dbReference type="EMBL" id="CAH9144331.1"/>
    </source>
</evidence>
<reference evidence="5" key="1">
    <citation type="submission" date="2022-07" db="EMBL/GenBank/DDBJ databases">
        <authorList>
            <person name="Macas J."/>
            <person name="Novak P."/>
            <person name="Neumann P."/>
        </authorList>
    </citation>
    <scope>NUCLEOTIDE SEQUENCE</scope>
</reference>
<dbReference type="Pfam" id="PF06839">
    <property type="entry name" value="Zn_ribbon_GRF"/>
    <property type="match status" value="1"/>
</dbReference>
<protein>
    <recommendedName>
        <fullName evidence="4">GRF-type domain-containing protein</fullName>
    </recommendedName>
</protein>
<keyword evidence="6" id="KW-1185">Reference proteome</keyword>
<organism evidence="5 6">
    <name type="scientific">Cuscuta epithymum</name>
    <dbReference type="NCBI Taxonomy" id="186058"/>
    <lineage>
        <taxon>Eukaryota</taxon>
        <taxon>Viridiplantae</taxon>
        <taxon>Streptophyta</taxon>
        <taxon>Embryophyta</taxon>
        <taxon>Tracheophyta</taxon>
        <taxon>Spermatophyta</taxon>
        <taxon>Magnoliopsida</taxon>
        <taxon>eudicotyledons</taxon>
        <taxon>Gunneridae</taxon>
        <taxon>Pentapetalae</taxon>
        <taxon>asterids</taxon>
        <taxon>lamiids</taxon>
        <taxon>Solanales</taxon>
        <taxon>Convolvulaceae</taxon>
        <taxon>Cuscuteae</taxon>
        <taxon>Cuscuta</taxon>
        <taxon>Cuscuta subgen. Cuscuta</taxon>
    </lineage>
</organism>
<dbReference type="EMBL" id="CAMAPF010001064">
    <property type="protein sequence ID" value="CAH9144331.1"/>
    <property type="molecule type" value="Genomic_DNA"/>
</dbReference>
<evidence type="ECO:0000259" key="4">
    <source>
        <dbReference type="Pfam" id="PF06839"/>
    </source>
</evidence>
<dbReference type="GO" id="GO:0008270">
    <property type="term" value="F:zinc ion binding"/>
    <property type="evidence" value="ECO:0007669"/>
    <property type="project" value="UniProtKB-KW"/>
</dbReference>
<comment type="caution">
    <text evidence="5">The sequence shown here is derived from an EMBL/GenBank/DDBJ whole genome shotgun (WGS) entry which is preliminary data.</text>
</comment>
<evidence type="ECO:0000313" key="6">
    <source>
        <dbReference type="Proteomes" id="UP001152523"/>
    </source>
</evidence>
<evidence type="ECO:0000256" key="3">
    <source>
        <dbReference type="ARBA" id="ARBA00022833"/>
    </source>
</evidence>
<proteinExistence type="predicted"/>